<name>A0A1J5SZT7_9ZZZZ</name>
<evidence type="ECO:0000256" key="1">
    <source>
        <dbReference type="ARBA" id="ARBA00004442"/>
    </source>
</evidence>
<gene>
    <name evidence="7" type="primary">oprM_9</name>
    <name evidence="7" type="ORF">GALL_83930</name>
</gene>
<keyword evidence="6" id="KW-0998">Cell outer membrane</keyword>
<keyword evidence="2" id="KW-0813">Transport</keyword>
<keyword evidence="5" id="KW-0472">Membrane</keyword>
<evidence type="ECO:0000256" key="6">
    <source>
        <dbReference type="ARBA" id="ARBA00023237"/>
    </source>
</evidence>
<organism evidence="7">
    <name type="scientific">mine drainage metagenome</name>
    <dbReference type="NCBI Taxonomy" id="410659"/>
    <lineage>
        <taxon>unclassified sequences</taxon>
        <taxon>metagenomes</taxon>
        <taxon>ecological metagenomes</taxon>
    </lineage>
</organism>
<dbReference type="InterPro" id="IPR028351">
    <property type="entry name" value="CyaE"/>
</dbReference>
<dbReference type="PANTHER" id="PTHR30026">
    <property type="entry name" value="OUTER MEMBRANE PROTEIN TOLC"/>
    <property type="match status" value="1"/>
</dbReference>
<comment type="caution">
    <text evidence="7">The sequence shown here is derived from an EMBL/GenBank/DDBJ whole genome shotgun (WGS) entry which is preliminary data.</text>
</comment>
<dbReference type="PIRSF" id="PIRSF001892">
    <property type="entry name" value="CyaE"/>
    <property type="match status" value="1"/>
</dbReference>
<dbReference type="GO" id="GO:0009279">
    <property type="term" value="C:cell outer membrane"/>
    <property type="evidence" value="ECO:0007669"/>
    <property type="project" value="UniProtKB-SubCell"/>
</dbReference>
<dbReference type="SUPFAM" id="SSF56954">
    <property type="entry name" value="Outer membrane efflux proteins (OEP)"/>
    <property type="match status" value="1"/>
</dbReference>
<evidence type="ECO:0000256" key="2">
    <source>
        <dbReference type="ARBA" id="ARBA00022448"/>
    </source>
</evidence>
<dbReference type="EMBL" id="MLJW01000026">
    <property type="protein sequence ID" value="OIR09552.1"/>
    <property type="molecule type" value="Genomic_DNA"/>
</dbReference>
<dbReference type="InterPro" id="IPR003423">
    <property type="entry name" value="OMP_efflux"/>
</dbReference>
<evidence type="ECO:0000256" key="5">
    <source>
        <dbReference type="ARBA" id="ARBA00023136"/>
    </source>
</evidence>
<dbReference type="Gene3D" id="1.20.1600.10">
    <property type="entry name" value="Outer membrane efflux proteins (OEP)"/>
    <property type="match status" value="1"/>
</dbReference>
<accession>A0A1J5SZT7</accession>
<dbReference type="Pfam" id="PF02321">
    <property type="entry name" value="OEP"/>
    <property type="match status" value="2"/>
</dbReference>
<dbReference type="GO" id="GO:0015562">
    <property type="term" value="F:efflux transmembrane transporter activity"/>
    <property type="evidence" value="ECO:0007669"/>
    <property type="project" value="InterPro"/>
</dbReference>
<dbReference type="GO" id="GO:1990281">
    <property type="term" value="C:efflux pump complex"/>
    <property type="evidence" value="ECO:0007669"/>
    <property type="project" value="TreeGrafter"/>
</dbReference>
<keyword evidence="4" id="KW-0812">Transmembrane</keyword>
<dbReference type="PANTHER" id="PTHR30026:SF20">
    <property type="entry name" value="OUTER MEMBRANE PROTEIN TOLC"/>
    <property type="match status" value="1"/>
</dbReference>
<reference evidence="7" key="1">
    <citation type="submission" date="2016-10" db="EMBL/GenBank/DDBJ databases">
        <title>Sequence of Gallionella enrichment culture.</title>
        <authorList>
            <person name="Poehlein A."/>
            <person name="Muehling M."/>
            <person name="Daniel R."/>
        </authorList>
    </citation>
    <scope>NUCLEOTIDE SEQUENCE</scope>
</reference>
<evidence type="ECO:0000256" key="4">
    <source>
        <dbReference type="ARBA" id="ARBA00022692"/>
    </source>
</evidence>
<sequence length="465" mass="49636">MHRYRFRLLILLCHVMFLPLVALASNDPLSTEQYVEPGDFPQTADMSRCDREKIRRPLTLADVVDLTLCNNPQTRLLWANARAQAANVGVGMSAYLPTLSAQAGDTRYISNAAGSPGNYRSRNANLSAGYLLFDFGGRSGTLENAKQLLVAANATRDATLQANFLGAVQAYYALLSAQAGVDALKVAEASARESFSAAEARYRAGIATPADKLQAQTALSQARLNLITAQGNTRAAQGTLANVMGFDASIQFTLVSLPESVPDPVVEQDIGKLIDDARRKRPDLRAAEAQIKAAEAQLEVSRAAGLPSVSLNASTGSQNLPGVQTTNTSSIGVTLNVPLFTGESNTYQNRAAELQIEGKVAARDILANQIALDVWKAYQALLTNSQALIASNDLVASAEQSERMTLGRYKAGVANMSILDVLNAQSTLASARQQHVAALYNFQASRLVLAQAIGQLDLTRLEAGN</sequence>
<evidence type="ECO:0000313" key="7">
    <source>
        <dbReference type="EMBL" id="OIR09552.1"/>
    </source>
</evidence>
<evidence type="ECO:0000256" key="3">
    <source>
        <dbReference type="ARBA" id="ARBA00022452"/>
    </source>
</evidence>
<dbReference type="InterPro" id="IPR051906">
    <property type="entry name" value="TolC-like"/>
</dbReference>
<protein>
    <submittedName>
        <fullName evidence="7">Outer membrane protein OprM</fullName>
    </submittedName>
</protein>
<keyword evidence="3" id="KW-1134">Transmembrane beta strand</keyword>
<comment type="subcellular location">
    <subcellularLocation>
        <location evidence="1">Cell outer membrane</location>
    </subcellularLocation>
</comment>
<proteinExistence type="predicted"/>
<dbReference type="GO" id="GO:0015288">
    <property type="term" value="F:porin activity"/>
    <property type="evidence" value="ECO:0007669"/>
    <property type="project" value="TreeGrafter"/>
</dbReference>
<dbReference type="AlphaFoldDB" id="A0A1J5SZT7"/>